<dbReference type="STRING" id="100884.GCA_000269565_03283"/>
<keyword evidence="2" id="KW-0812">Transmembrane</keyword>
<dbReference type="eggNOG" id="COG1316">
    <property type="taxonomic scope" value="Bacteria"/>
</dbReference>
<sequence length="486" mass="53530">MSKKENIIQKVTQWRVILGIQVIASLILIGLLFKLGALPMLYAIIVIILVALLNVGIFFLMKPSKNKKKGKVRTVIGKFVSILLSVLLLVGSLYIAQGNSLIDAITGANTEITRISVVVMKDSKYKKLSDLKGETIEVNTSAETDKMKEAIEGLQKEESSIKTKEVAEFATMADDLYSGKTKAIYVNEAYYAMLETNHENFKYDTDVIYTYKIEEKTKDISKNVNVTKDPFVVYISGIDTYGSVSTVSRSDVNMILTVNPKTKQILMTSIPRDYYVTLANKGKKDKLTHSGLGGIENTVKTMENFMGIDINYYGRVNFTSVIEIVDALGGINIDSTVAFIGYDGTSFKKGTNHITGKQALEFSRERHAFGGGDNERVHNQQVVMAGMIKKMISPSIITNYSSVLSSINGSFETNMESGDITGLLQMQISDMASWTIVQKQLTGTGKTMTGGAYMPNNKLYYMIPNEASVAENKQAIQNVLAGKPVS</sequence>
<proteinExistence type="inferred from homology"/>
<dbReference type="InterPro" id="IPR050922">
    <property type="entry name" value="LytR/CpsA/Psr_CW_biosynth"/>
</dbReference>
<name>E7G9J7_9FIRM</name>
<comment type="similarity">
    <text evidence="1">Belongs to the LytR/CpsA/Psr (LCP) family.</text>
</comment>
<protein>
    <recommendedName>
        <fullName evidence="3">Cell envelope-related transcriptional attenuator domain-containing protein</fullName>
    </recommendedName>
</protein>
<evidence type="ECO:0000256" key="1">
    <source>
        <dbReference type="ARBA" id="ARBA00006068"/>
    </source>
</evidence>
<dbReference type="NCBIfam" id="TIGR00350">
    <property type="entry name" value="lytR_cpsA_psr"/>
    <property type="match status" value="1"/>
</dbReference>
<evidence type="ECO:0000256" key="2">
    <source>
        <dbReference type="SAM" id="Phobius"/>
    </source>
</evidence>
<comment type="caution">
    <text evidence="4">The sequence shown here is derived from an EMBL/GenBank/DDBJ whole genome shotgun (WGS) entry which is preliminary data.</text>
</comment>
<dbReference type="Pfam" id="PF03816">
    <property type="entry name" value="LytR_cpsA_psr"/>
    <property type="match status" value="1"/>
</dbReference>
<organism evidence="4 5">
    <name type="scientific">Coprobacillus cateniformis</name>
    <dbReference type="NCBI Taxonomy" id="100884"/>
    <lineage>
        <taxon>Bacteria</taxon>
        <taxon>Bacillati</taxon>
        <taxon>Bacillota</taxon>
        <taxon>Erysipelotrichia</taxon>
        <taxon>Erysipelotrichales</taxon>
        <taxon>Coprobacillaceae</taxon>
        <taxon>Coprobacillus</taxon>
    </lineage>
</organism>
<dbReference type="EMBL" id="ADKX01000026">
    <property type="protein sequence ID" value="EFW05291.1"/>
    <property type="molecule type" value="Genomic_DNA"/>
</dbReference>
<dbReference type="Proteomes" id="UP000003157">
    <property type="component" value="Unassembled WGS sequence"/>
</dbReference>
<keyword evidence="5" id="KW-1185">Reference proteome</keyword>
<dbReference type="SUPFAM" id="SSF53850">
    <property type="entry name" value="Periplasmic binding protein-like II"/>
    <property type="match status" value="1"/>
</dbReference>
<dbReference type="HOGENOM" id="CLU_016455_9_2_9"/>
<gene>
    <name evidence="4" type="ORF">HMPREF9488_01436</name>
</gene>
<accession>E7G9J7</accession>
<dbReference type="AlphaFoldDB" id="E7G9J7"/>
<feature type="transmembrane region" description="Helical" evidence="2">
    <location>
        <begin position="12"/>
        <end position="33"/>
    </location>
</feature>
<dbReference type="PANTHER" id="PTHR33392">
    <property type="entry name" value="POLYISOPRENYL-TEICHOIC ACID--PEPTIDOGLYCAN TEICHOIC ACID TRANSFERASE TAGU"/>
    <property type="match status" value="1"/>
</dbReference>
<reference evidence="4 5" key="1">
    <citation type="submission" date="2010-12" db="EMBL/GenBank/DDBJ databases">
        <title>The Genome Sequence of Coprobacillus sp. strain 29_1.</title>
        <authorList>
            <consortium name="The Broad Institute Genome Sequencing Platform"/>
            <person name="Earl A."/>
            <person name="Ward D."/>
            <person name="Feldgarden M."/>
            <person name="Gevers D."/>
            <person name="Daigneault M."/>
            <person name="Sibley C.D."/>
            <person name="White A."/>
            <person name="Strauss J."/>
            <person name="Allen-Vercoe E."/>
            <person name="Young S.K."/>
            <person name="Zeng Q."/>
            <person name="Gargeya S."/>
            <person name="Fitzgerald M."/>
            <person name="Haas B."/>
            <person name="Abouelleil A."/>
            <person name="Alvarado L."/>
            <person name="Arachchi H.M."/>
            <person name="Berlin A."/>
            <person name="Brown A."/>
            <person name="Chapman S.B."/>
            <person name="Chen Z."/>
            <person name="Dunbar C."/>
            <person name="Freedman E."/>
            <person name="Gearin G."/>
            <person name="Gellesch M."/>
            <person name="Goldberg J."/>
            <person name="Griggs A."/>
            <person name="Gujja S."/>
            <person name="Heilman E."/>
            <person name="Heiman D."/>
            <person name="Howarth C."/>
            <person name="Larson L."/>
            <person name="Lui A."/>
            <person name="MacDonald P.J.P."/>
            <person name="Mehta T."/>
            <person name="Montmayeur A."/>
            <person name="Murphy C."/>
            <person name="Neiman D."/>
            <person name="Pearson M."/>
            <person name="Priest M."/>
            <person name="Roberts A."/>
            <person name="Saif S."/>
            <person name="Shea T."/>
            <person name="Shenoy N."/>
            <person name="Sisk P."/>
            <person name="Stolte C."/>
            <person name="Sykes S."/>
            <person name="White J."/>
            <person name="Yandava C."/>
            <person name="Nusbaum C."/>
            <person name="Birren B."/>
        </authorList>
    </citation>
    <scope>NUCLEOTIDE SEQUENCE [LARGE SCALE GENOMIC DNA]</scope>
    <source>
        <strain evidence="4 5">29_1</strain>
    </source>
</reference>
<keyword evidence="2" id="KW-1133">Transmembrane helix</keyword>
<dbReference type="GeneID" id="78231052"/>
<dbReference type="PANTHER" id="PTHR33392:SF6">
    <property type="entry name" value="POLYISOPRENYL-TEICHOIC ACID--PEPTIDOGLYCAN TEICHOIC ACID TRANSFERASE TAGU"/>
    <property type="match status" value="1"/>
</dbReference>
<dbReference type="OrthoDB" id="27330at2"/>
<keyword evidence="2" id="KW-0472">Membrane</keyword>
<evidence type="ECO:0000313" key="5">
    <source>
        <dbReference type="Proteomes" id="UP000003157"/>
    </source>
</evidence>
<dbReference type="InterPro" id="IPR004474">
    <property type="entry name" value="LytR_CpsA_psr"/>
</dbReference>
<feature type="transmembrane region" description="Helical" evidence="2">
    <location>
        <begin position="72"/>
        <end position="96"/>
    </location>
</feature>
<feature type="domain" description="Cell envelope-related transcriptional attenuator" evidence="3">
    <location>
        <begin position="249"/>
        <end position="392"/>
    </location>
</feature>
<dbReference type="Gene3D" id="3.40.630.190">
    <property type="entry name" value="LCP protein"/>
    <property type="match status" value="1"/>
</dbReference>
<evidence type="ECO:0000259" key="3">
    <source>
        <dbReference type="Pfam" id="PF03816"/>
    </source>
</evidence>
<evidence type="ECO:0000313" key="4">
    <source>
        <dbReference type="EMBL" id="EFW05291.1"/>
    </source>
</evidence>
<dbReference type="Gene3D" id="3.40.190.10">
    <property type="entry name" value="Periplasmic binding protein-like II"/>
    <property type="match status" value="1"/>
</dbReference>
<feature type="transmembrane region" description="Helical" evidence="2">
    <location>
        <begin position="39"/>
        <end position="60"/>
    </location>
</feature>
<dbReference type="RefSeq" id="WP_008788551.1">
    <property type="nucleotide sequence ID" value="NZ_AKCB01000003.1"/>
</dbReference>